<dbReference type="UniPathway" id="UPA00139">
    <property type="reaction ID" value="UER00341"/>
</dbReference>
<dbReference type="GO" id="GO:0046872">
    <property type="term" value="F:metal ion binding"/>
    <property type="evidence" value="ECO:0007669"/>
    <property type="project" value="UniProtKB-UniRule"/>
</dbReference>
<keyword evidence="6" id="KW-0378">Hydrolase</keyword>
<dbReference type="PANTHER" id="PTHR43069:SF2">
    <property type="entry name" value="FUMARYLACETOACETASE"/>
    <property type="match status" value="1"/>
</dbReference>
<dbReference type="GO" id="GO:0006559">
    <property type="term" value="P:L-phenylalanine catabolic process"/>
    <property type="evidence" value="ECO:0007669"/>
    <property type="project" value="UniProtKB-UniRule"/>
</dbReference>
<keyword evidence="5 6" id="KW-0479">Metal-binding</keyword>
<dbReference type="Pfam" id="PF01557">
    <property type="entry name" value="FAA_hydrolase"/>
    <property type="match status" value="1"/>
</dbReference>
<evidence type="ECO:0000256" key="1">
    <source>
        <dbReference type="ARBA" id="ARBA00000353"/>
    </source>
</evidence>
<feature type="binding site" evidence="4">
    <location>
        <position position="44"/>
    </location>
    <ligand>
        <name>substrate</name>
    </ligand>
</feature>
<accession>A0A0B2UQR7</accession>
<evidence type="ECO:0000313" key="9">
    <source>
        <dbReference type="Proteomes" id="UP000031036"/>
    </source>
</evidence>
<protein>
    <recommendedName>
        <fullName evidence="3 6">Fumarylacetoacetase</fullName>
        <ecNumber evidence="6">3.7.1.2</ecNumber>
    </recommendedName>
    <alternativeName>
        <fullName evidence="6">Fumarylacetoacetate hydrolase</fullName>
    </alternativeName>
</protein>
<feature type="binding site" evidence="5">
    <location>
        <position position="33"/>
    </location>
    <ligand>
        <name>Ca(2+)</name>
        <dbReference type="ChEBI" id="CHEBI:29108"/>
    </ligand>
</feature>
<comment type="catalytic activity">
    <reaction evidence="1 6">
        <text>4-fumarylacetoacetate + H2O = acetoacetate + fumarate + H(+)</text>
        <dbReference type="Rhea" id="RHEA:10244"/>
        <dbReference type="ChEBI" id="CHEBI:13705"/>
        <dbReference type="ChEBI" id="CHEBI:15377"/>
        <dbReference type="ChEBI" id="CHEBI:15378"/>
        <dbReference type="ChEBI" id="CHEBI:18034"/>
        <dbReference type="ChEBI" id="CHEBI:29806"/>
        <dbReference type="EC" id="3.7.1.2"/>
    </reaction>
</comment>
<keyword evidence="5 6" id="KW-0460">Magnesium</keyword>
<comment type="similarity">
    <text evidence="2 6">Belongs to the FAH family.</text>
</comment>
<feature type="binding site" evidence="4">
    <location>
        <position position="40"/>
    </location>
    <ligand>
        <name>substrate</name>
    </ligand>
</feature>
<evidence type="ECO:0000313" key="8">
    <source>
        <dbReference type="EMBL" id="KHN71507.1"/>
    </source>
</evidence>
<keyword evidence="5 6" id="KW-0106">Calcium</keyword>
<reference evidence="8 9" key="1">
    <citation type="submission" date="2014-11" db="EMBL/GenBank/DDBJ databases">
        <title>Genetic blueprint of the zoonotic pathogen Toxocara canis.</title>
        <authorList>
            <person name="Zhu X.-Q."/>
            <person name="Korhonen P.K."/>
            <person name="Cai H."/>
            <person name="Young N.D."/>
            <person name="Nejsum P."/>
            <person name="von Samson-Himmelstjerna G."/>
            <person name="Boag P.R."/>
            <person name="Tan P."/>
            <person name="Li Q."/>
            <person name="Min J."/>
            <person name="Yang Y."/>
            <person name="Wang X."/>
            <person name="Fang X."/>
            <person name="Hall R.S."/>
            <person name="Hofmann A."/>
            <person name="Sternberg P.W."/>
            <person name="Jex A.R."/>
            <person name="Gasser R.B."/>
        </authorList>
    </citation>
    <scope>NUCLEOTIDE SEQUENCE [LARGE SCALE GENOMIC DNA]</scope>
    <source>
        <strain evidence="8">PN_DK_2014</strain>
    </source>
</reference>
<dbReference type="InterPro" id="IPR005959">
    <property type="entry name" value="Fumarylacetoacetase"/>
</dbReference>
<keyword evidence="6" id="KW-0585">Phenylalanine catabolism</keyword>
<dbReference type="GO" id="GO:0006572">
    <property type="term" value="P:L-tyrosine catabolic process"/>
    <property type="evidence" value="ECO:0007669"/>
    <property type="project" value="UniProtKB-UniRule"/>
</dbReference>
<comment type="cofactor">
    <cofactor evidence="6">
        <name>Mg(2+)</name>
        <dbReference type="ChEBI" id="CHEBI:18420"/>
    </cofactor>
    <cofactor evidence="6">
        <name>Ca(2+)</name>
        <dbReference type="ChEBI" id="CHEBI:29108"/>
    </cofactor>
</comment>
<dbReference type="GO" id="GO:0004334">
    <property type="term" value="F:fumarylacetoacetase activity"/>
    <property type="evidence" value="ECO:0007669"/>
    <property type="project" value="UniProtKB-UniRule"/>
</dbReference>
<dbReference type="SUPFAM" id="SSF56529">
    <property type="entry name" value="FAH"/>
    <property type="match status" value="1"/>
</dbReference>
<dbReference type="GO" id="GO:1902000">
    <property type="term" value="P:homogentisate catabolic process"/>
    <property type="evidence" value="ECO:0007669"/>
    <property type="project" value="TreeGrafter"/>
</dbReference>
<feature type="binding site" evidence="5">
    <location>
        <position position="57"/>
    </location>
    <ligand>
        <name>Mg(2+)</name>
        <dbReference type="ChEBI" id="CHEBI:18420"/>
    </ligand>
</feature>
<organism evidence="8 9">
    <name type="scientific">Toxocara canis</name>
    <name type="common">Canine roundworm</name>
    <dbReference type="NCBI Taxonomy" id="6265"/>
    <lineage>
        <taxon>Eukaryota</taxon>
        <taxon>Metazoa</taxon>
        <taxon>Ecdysozoa</taxon>
        <taxon>Nematoda</taxon>
        <taxon>Chromadorea</taxon>
        <taxon>Rhabditida</taxon>
        <taxon>Spirurina</taxon>
        <taxon>Ascaridomorpha</taxon>
        <taxon>Ascaridoidea</taxon>
        <taxon>Toxocaridae</taxon>
        <taxon>Toxocara</taxon>
    </lineage>
</organism>
<feature type="binding site" evidence="5">
    <location>
        <position position="33"/>
    </location>
    <ligand>
        <name>Mg(2+)</name>
        <dbReference type="ChEBI" id="CHEBI:18420"/>
    </ligand>
</feature>
<sequence>MAFFVGGPPTKLGETVSIERAAERIFGMVLMNDWSARDIQKWEYVPLGPFLGKSFGTTISPWIVTMDALAPFVTDNMKQVMFPFSPARLRY</sequence>
<evidence type="ECO:0000259" key="7">
    <source>
        <dbReference type="Pfam" id="PF01557"/>
    </source>
</evidence>
<dbReference type="STRING" id="6265.A0A0B2UQR7"/>
<comment type="pathway">
    <text evidence="6">Amino-acid degradation; L-phenylalanine degradation; acetoacetate and fumarate from L-phenylalanine: step 6/6.</text>
</comment>
<gene>
    <name evidence="8" type="primary">FAH</name>
    <name evidence="8" type="ORF">Tcan_02212</name>
</gene>
<evidence type="ECO:0000256" key="2">
    <source>
        <dbReference type="ARBA" id="ARBA00010211"/>
    </source>
</evidence>
<evidence type="ECO:0000256" key="6">
    <source>
        <dbReference type="RuleBase" id="RU366008"/>
    </source>
</evidence>
<proteinExistence type="inferred from homology"/>
<comment type="caution">
    <text evidence="8">The sequence shown here is derived from an EMBL/GenBank/DDBJ whole genome shotgun (WGS) entry which is preliminary data.</text>
</comment>
<dbReference type="EMBL" id="JPKZ01021983">
    <property type="protein sequence ID" value="KHN71507.1"/>
    <property type="molecule type" value="Genomic_DNA"/>
</dbReference>
<evidence type="ECO:0000256" key="5">
    <source>
        <dbReference type="PIRSR" id="PIRSR605959-3"/>
    </source>
</evidence>
<name>A0A0B2UQR7_TOXCA</name>
<feature type="binding site" evidence="5">
    <location>
        <position position="53"/>
    </location>
    <ligand>
        <name>Mg(2+)</name>
        <dbReference type="ChEBI" id="CHEBI:18420"/>
    </ligand>
</feature>
<dbReference type="Gene3D" id="3.90.850.10">
    <property type="entry name" value="Fumarylacetoacetase-like, C-terminal domain"/>
    <property type="match status" value="1"/>
</dbReference>
<keyword evidence="6" id="KW-0828">Tyrosine catabolism</keyword>
<feature type="domain" description="Fumarylacetoacetase-like C-terminal" evidence="7">
    <location>
        <begin position="12"/>
        <end position="71"/>
    </location>
</feature>
<dbReference type="InterPro" id="IPR036663">
    <property type="entry name" value="Fumarylacetoacetase_C_sf"/>
</dbReference>
<evidence type="ECO:0000256" key="3">
    <source>
        <dbReference type="ARBA" id="ARBA00014741"/>
    </source>
</evidence>
<dbReference type="AlphaFoldDB" id="A0A0B2UQR7"/>
<evidence type="ECO:0000256" key="4">
    <source>
        <dbReference type="PIRSR" id="PIRSR605959-2"/>
    </source>
</evidence>
<dbReference type="Proteomes" id="UP000031036">
    <property type="component" value="Unassembled WGS sequence"/>
</dbReference>
<keyword evidence="9" id="KW-1185">Reference proteome</keyword>
<dbReference type="PANTHER" id="PTHR43069">
    <property type="entry name" value="FUMARYLACETOACETASE"/>
    <property type="match status" value="1"/>
</dbReference>
<dbReference type="InterPro" id="IPR011234">
    <property type="entry name" value="Fumarylacetoacetase-like_C"/>
</dbReference>
<dbReference type="OrthoDB" id="9971669at2759"/>
<dbReference type="EC" id="3.7.1.2" evidence="6"/>